<dbReference type="InterPro" id="IPR016147">
    <property type="entry name" value="Pili_assmbl_chaperone_N"/>
</dbReference>
<dbReference type="Gene3D" id="2.60.40.10">
    <property type="entry name" value="Immunoglobulins"/>
    <property type="match status" value="2"/>
</dbReference>
<evidence type="ECO:0000256" key="7">
    <source>
        <dbReference type="RuleBase" id="RU003918"/>
    </source>
</evidence>
<evidence type="ECO:0000256" key="3">
    <source>
        <dbReference type="ARBA" id="ARBA00022729"/>
    </source>
</evidence>
<dbReference type="EMBL" id="DAAPKM010000038">
    <property type="protein sequence ID" value="HAD6566170.1"/>
    <property type="molecule type" value="Genomic_DNA"/>
</dbReference>
<dbReference type="InterPro" id="IPR050643">
    <property type="entry name" value="Periplasmic_pilus_chap"/>
</dbReference>
<comment type="similarity">
    <text evidence="2 7">Belongs to the periplasmic pilus chaperone family.</text>
</comment>
<dbReference type="InterPro" id="IPR013783">
    <property type="entry name" value="Ig-like_fold"/>
</dbReference>
<accession>A0A718KWP7</accession>
<evidence type="ECO:0000313" key="11">
    <source>
        <dbReference type="EMBL" id="HAD6566170.1"/>
    </source>
</evidence>
<feature type="chain" id="PRO_5033576113" evidence="8">
    <location>
        <begin position="21"/>
        <end position="177"/>
    </location>
</feature>
<evidence type="ECO:0000256" key="2">
    <source>
        <dbReference type="ARBA" id="ARBA00007399"/>
    </source>
</evidence>
<dbReference type="EMBL" id="DAAPKI010000037">
    <property type="protein sequence ID" value="HAD6547418.1"/>
    <property type="molecule type" value="Genomic_DNA"/>
</dbReference>
<evidence type="ECO:0000256" key="5">
    <source>
        <dbReference type="ARBA" id="ARBA00023186"/>
    </source>
</evidence>
<feature type="non-terminal residue" evidence="11">
    <location>
        <position position="177"/>
    </location>
</feature>
<keyword evidence="4" id="KW-0574">Periplasm</keyword>
<dbReference type="InterPro" id="IPR008962">
    <property type="entry name" value="PapD-like_sf"/>
</dbReference>
<evidence type="ECO:0000259" key="9">
    <source>
        <dbReference type="Pfam" id="PF00345"/>
    </source>
</evidence>
<sequence>MKHIKKSVLVVLLTSHVAHASIVVGGTRLVFDGNNDESSINVENKDSKANLVQSWLSVADPQVTNKQVFIITPPLFRLDAGQKNSIRVIRSGAPLPADRESMYWLNIKGIPSIDDNASANRVEISINTQIKLIYRPPALTKSTPDSQSQQLKWQTAGDVITVNNPTPYYMNFASVTL</sequence>
<dbReference type="SUPFAM" id="SSF49354">
    <property type="entry name" value="PapD-like"/>
    <property type="match status" value="1"/>
</dbReference>
<feature type="signal peptide" evidence="8">
    <location>
        <begin position="1"/>
        <end position="20"/>
    </location>
</feature>
<organism evidence="11">
    <name type="scientific">Salmonella typhimurium (strain SL1344)</name>
    <dbReference type="NCBI Taxonomy" id="216597"/>
    <lineage>
        <taxon>Bacteria</taxon>
        <taxon>Pseudomonadati</taxon>
        <taxon>Pseudomonadota</taxon>
        <taxon>Gammaproteobacteria</taxon>
        <taxon>Enterobacterales</taxon>
        <taxon>Enterobacteriaceae</taxon>
        <taxon>Salmonella</taxon>
    </lineage>
</organism>
<dbReference type="Pfam" id="PF00345">
    <property type="entry name" value="PapD_N"/>
    <property type="match status" value="1"/>
</dbReference>
<dbReference type="InterPro" id="IPR001829">
    <property type="entry name" value="Pili_assmbl_chaperone_bac"/>
</dbReference>
<keyword evidence="6" id="KW-0393">Immunoglobulin domain</keyword>
<dbReference type="NCBIfam" id="NF011823">
    <property type="entry name" value="PRK15295.1"/>
    <property type="match status" value="1"/>
</dbReference>
<evidence type="ECO:0000256" key="4">
    <source>
        <dbReference type="ARBA" id="ARBA00022764"/>
    </source>
</evidence>
<dbReference type="PRINTS" id="PR00969">
    <property type="entry name" value="CHAPERONPILI"/>
</dbReference>
<evidence type="ECO:0000256" key="1">
    <source>
        <dbReference type="ARBA" id="ARBA00004418"/>
    </source>
</evidence>
<comment type="caution">
    <text evidence="11">The sequence shown here is derived from an EMBL/GenBank/DDBJ whole genome shotgun (WGS) entry which is preliminary data.</text>
</comment>
<dbReference type="PROSITE" id="PS00635">
    <property type="entry name" value="PILI_CHAPERONE"/>
    <property type="match status" value="1"/>
</dbReference>
<feature type="domain" description="Pili assembly chaperone N-terminal" evidence="9">
    <location>
        <begin position="21"/>
        <end position="139"/>
    </location>
</feature>
<keyword evidence="5 7" id="KW-0143">Chaperone</keyword>
<proteinExistence type="inferred from homology"/>
<dbReference type="GO" id="GO:0030288">
    <property type="term" value="C:outer membrane-bounded periplasmic space"/>
    <property type="evidence" value="ECO:0007669"/>
    <property type="project" value="InterPro"/>
</dbReference>
<protein>
    <submittedName>
        <fullName evidence="11">Fimbrial assembly chaperone</fullName>
    </submittedName>
</protein>
<evidence type="ECO:0000256" key="8">
    <source>
        <dbReference type="SAM" id="SignalP"/>
    </source>
</evidence>
<dbReference type="InterPro" id="IPR036316">
    <property type="entry name" value="Pili_assmbl_chap_C_dom_sf"/>
</dbReference>
<reference evidence="11" key="1">
    <citation type="journal article" date="2018" name="Genome Biol.">
        <title>SKESA: strategic k-mer extension for scrupulous assemblies.</title>
        <authorList>
            <person name="Souvorov A."/>
            <person name="Agarwala R."/>
            <person name="Lipman D.J."/>
        </authorList>
    </citation>
    <scope>NUCLEOTIDE SEQUENCE</scope>
    <source>
        <strain evidence="11">SL1344</strain>
    </source>
</reference>
<keyword evidence="3 8" id="KW-0732">Signal</keyword>
<dbReference type="SUPFAM" id="SSF49584">
    <property type="entry name" value="Periplasmic chaperone C-domain"/>
    <property type="match status" value="1"/>
</dbReference>
<dbReference type="GO" id="GO:0071555">
    <property type="term" value="P:cell wall organization"/>
    <property type="evidence" value="ECO:0007669"/>
    <property type="project" value="InterPro"/>
</dbReference>
<evidence type="ECO:0000313" key="10">
    <source>
        <dbReference type="EMBL" id="HAD6547418.1"/>
    </source>
</evidence>
<comment type="subcellular location">
    <subcellularLocation>
        <location evidence="1 7">Periplasm</location>
    </subcellularLocation>
</comment>
<gene>
    <name evidence="10" type="ORF">G1W59_21805</name>
    <name evidence="11" type="ORF">G1W73_21775</name>
</gene>
<dbReference type="PANTHER" id="PTHR30251">
    <property type="entry name" value="PILUS ASSEMBLY CHAPERONE"/>
    <property type="match status" value="1"/>
</dbReference>
<dbReference type="PANTHER" id="PTHR30251:SF9">
    <property type="entry name" value="CHAPERONE PROTEIN CAF1M"/>
    <property type="match status" value="1"/>
</dbReference>
<evidence type="ECO:0000256" key="6">
    <source>
        <dbReference type="ARBA" id="ARBA00023319"/>
    </source>
</evidence>
<dbReference type="AlphaFoldDB" id="A0A718KWP7"/>
<reference evidence="11" key="2">
    <citation type="submission" date="2019-01" db="EMBL/GenBank/DDBJ databases">
        <authorList>
            <consortium name="NCBI Pathogen Detection Project"/>
        </authorList>
    </citation>
    <scope>NUCLEOTIDE SEQUENCE</scope>
    <source>
        <strain evidence="11">SL1344</strain>
    </source>
</reference>
<name>A0A718KWP7_SALTS</name>
<dbReference type="InterPro" id="IPR018046">
    <property type="entry name" value="Pili_assmbl_chaperone_CS"/>
</dbReference>